<dbReference type="RefSeq" id="WP_032117553.1">
    <property type="nucleotide sequence ID" value="NZ_JACOOO010000016.1"/>
</dbReference>
<dbReference type="Proteomes" id="UP000596929">
    <property type="component" value="Unassembled WGS sequence"/>
</dbReference>
<dbReference type="EMBL" id="JACOOO010000016">
    <property type="protein sequence ID" value="MBC5629072.1"/>
    <property type="molecule type" value="Genomic_DNA"/>
</dbReference>
<gene>
    <name evidence="1" type="ORF">H8S20_09225</name>
</gene>
<accession>A0ABR7DCE1</accession>
<reference evidence="1 2" key="1">
    <citation type="submission" date="2020-08" db="EMBL/GenBank/DDBJ databases">
        <title>Genome public.</title>
        <authorList>
            <person name="Liu C."/>
            <person name="Sun Q."/>
        </authorList>
    </citation>
    <scope>NUCLEOTIDE SEQUENCE [LARGE SCALE GENOMIC DNA]</scope>
    <source>
        <strain evidence="1 2">NSJ-6</strain>
    </source>
</reference>
<evidence type="ECO:0000313" key="1">
    <source>
        <dbReference type="EMBL" id="MBC5629072.1"/>
    </source>
</evidence>
<organism evidence="1 2">
    <name type="scientific">Clostridium hominis</name>
    <dbReference type="NCBI Taxonomy" id="2763036"/>
    <lineage>
        <taxon>Bacteria</taxon>
        <taxon>Bacillati</taxon>
        <taxon>Bacillota</taxon>
        <taxon>Clostridia</taxon>
        <taxon>Eubacteriales</taxon>
        <taxon>Clostridiaceae</taxon>
        <taxon>Clostridium</taxon>
    </lineage>
</organism>
<protein>
    <submittedName>
        <fullName evidence="1">Uncharacterized protein</fullName>
    </submittedName>
</protein>
<proteinExistence type="predicted"/>
<sequence length="212" mass="25459">MREEKVRENSRLIPVGDGILRNKKFNMDVYILLDSISRWNSHGEDNYRYIYEDDLIVSTLAKKINMSRSTFKKILDEFESNEIIQFANLDERNIYILKDWYDKYLLFSGDFLKKLLQLKHKHLIKIYIVYYKYSKHYGKCTLDQKKILQEIGLQYNSDNLAKLREINKALINVGLIKIIRTTKRENRVNKTILHITADPYYETRFYKNDIAL</sequence>
<comment type="caution">
    <text evidence="1">The sequence shown here is derived from an EMBL/GenBank/DDBJ whole genome shotgun (WGS) entry which is preliminary data.</text>
</comment>
<name>A0ABR7DCE1_9CLOT</name>
<dbReference type="InterPro" id="IPR036388">
    <property type="entry name" value="WH-like_DNA-bd_sf"/>
</dbReference>
<dbReference type="Gene3D" id="1.10.10.10">
    <property type="entry name" value="Winged helix-like DNA-binding domain superfamily/Winged helix DNA-binding domain"/>
    <property type="match status" value="1"/>
</dbReference>
<keyword evidence="2" id="KW-1185">Reference proteome</keyword>
<evidence type="ECO:0000313" key="2">
    <source>
        <dbReference type="Proteomes" id="UP000596929"/>
    </source>
</evidence>